<dbReference type="InterPro" id="IPR015797">
    <property type="entry name" value="NUDIX_hydrolase-like_dom_sf"/>
</dbReference>
<dbReference type="InterPro" id="IPR020476">
    <property type="entry name" value="Nudix_hydrolase"/>
</dbReference>
<dbReference type="PRINTS" id="PR00502">
    <property type="entry name" value="NUDIXFAMILY"/>
</dbReference>
<evidence type="ECO:0000259" key="4">
    <source>
        <dbReference type="PROSITE" id="PS51462"/>
    </source>
</evidence>
<dbReference type="Proteomes" id="UP000634139">
    <property type="component" value="Unassembled WGS sequence"/>
</dbReference>
<accession>A0A918R852</accession>
<dbReference type="PROSITE" id="PS00893">
    <property type="entry name" value="NUDIX_BOX"/>
    <property type="match status" value="1"/>
</dbReference>
<dbReference type="InterPro" id="IPR000086">
    <property type="entry name" value="NUDIX_hydrolase_dom"/>
</dbReference>
<dbReference type="Gene3D" id="3.90.79.10">
    <property type="entry name" value="Nucleoside Triphosphate Pyrophosphohydrolase"/>
    <property type="match status" value="1"/>
</dbReference>
<organism evidence="5 6">
    <name type="scientific">Novosphingobium arvoryzae</name>
    <dbReference type="NCBI Taxonomy" id="1256514"/>
    <lineage>
        <taxon>Bacteria</taxon>
        <taxon>Pseudomonadati</taxon>
        <taxon>Pseudomonadota</taxon>
        <taxon>Alphaproteobacteria</taxon>
        <taxon>Sphingomonadales</taxon>
        <taxon>Sphingomonadaceae</taxon>
        <taxon>Novosphingobium</taxon>
    </lineage>
</organism>
<gene>
    <name evidence="5" type="ORF">GCM10011617_02530</name>
</gene>
<reference evidence="5" key="2">
    <citation type="submission" date="2020-09" db="EMBL/GenBank/DDBJ databases">
        <authorList>
            <person name="Sun Q."/>
            <person name="Kim S."/>
        </authorList>
    </citation>
    <scope>NUCLEOTIDE SEQUENCE</scope>
    <source>
        <strain evidence="5">KCTC 32422</strain>
    </source>
</reference>
<dbReference type="InterPro" id="IPR020084">
    <property type="entry name" value="NUDIX_hydrolase_CS"/>
</dbReference>
<dbReference type="PROSITE" id="PS51462">
    <property type="entry name" value="NUDIX"/>
    <property type="match status" value="1"/>
</dbReference>
<evidence type="ECO:0000313" key="5">
    <source>
        <dbReference type="EMBL" id="GGZ87332.1"/>
    </source>
</evidence>
<dbReference type="PANTHER" id="PTHR43046:SF2">
    <property type="entry name" value="8-OXO-DGTP DIPHOSPHATASE-RELATED"/>
    <property type="match status" value="1"/>
</dbReference>
<reference evidence="5" key="1">
    <citation type="journal article" date="2014" name="Int. J. Syst. Evol. Microbiol.">
        <title>Complete genome sequence of Corynebacterium casei LMG S-19264T (=DSM 44701T), isolated from a smear-ripened cheese.</title>
        <authorList>
            <consortium name="US DOE Joint Genome Institute (JGI-PGF)"/>
            <person name="Walter F."/>
            <person name="Albersmeier A."/>
            <person name="Kalinowski J."/>
            <person name="Ruckert C."/>
        </authorList>
    </citation>
    <scope>NUCLEOTIDE SEQUENCE</scope>
    <source>
        <strain evidence="5">KCTC 32422</strain>
    </source>
</reference>
<keyword evidence="2 3" id="KW-0378">Hydrolase</keyword>
<dbReference type="EMBL" id="BMZD01000001">
    <property type="protein sequence ID" value="GGZ87332.1"/>
    <property type="molecule type" value="Genomic_DNA"/>
</dbReference>
<dbReference type="PANTHER" id="PTHR43046">
    <property type="entry name" value="GDP-MANNOSE MANNOSYL HYDROLASE"/>
    <property type="match status" value="1"/>
</dbReference>
<proteinExistence type="inferred from homology"/>
<feature type="domain" description="Nudix hydrolase" evidence="4">
    <location>
        <begin position="30"/>
        <end position="153"/>
    </location>
</feature>
<dbReference type="RefSeq" id="WP_189538609.1">
    <property type="nucleotide sequence ID" value="NZ_BMZD01000001.1"/>
</dbReference>
<evidence type="ECO:0000256" key="1">
    <source>
        <dbReference type="ARBA" id="ARBA00001946"/>
    </source>
</evidence>
<evidence type="ECO:0000313" key="6">
    <source>
        <dbReference type="Proteomes" id="UP000634139"/>
    </source>
</evidence>
<comment type="cofactor">
    <cofactor evidence="1">
        <name>Mg(2+)</name>
        <dbReference type="ChEBI" id="CHEBI:18420"/>
    </cofactor>
</comment>
<dbReference type="Pfam" id="PF00293">
    <property type="entry name" value="NUDIX"/>
    <property type="match status" value="1"/>
</dbReference>
<evidence type="ECO:0000256" key="3">
    <source>
        <dbReference type="RuleBase" id="RU003476"/>
    </source>
</evidence>
<dbReference type="SUPFAM" id="SSF55811">
    <property type="entry name" value="Nudix"/>
    <property type="match status" value="1"/>
</dbReference>
<dbReference type="AlphaFoldDB" id="A0A918R852"/>
<name>A0A918R852_9SPHN</name>
<protein>
    <recommendedName>
        <fullName evidence="4">Nudix hydrolase domain-containing protein</fullName>
    </recommendedName>
</protein>
<dbReference type="GO" id="GO:0016787">
    <property type="term" value="F:hydrolase activity"/>
    <property type="evidence" value="ECO:0007669"/>
    <property type="project" value="UniProtKB-KW"/>
</dbReference>
<evidence type="ECO:0000256" key="2">
    <source>
        <dbReference type="ARBA" id="ARBA00022801"/>
    </source>
</evidence>
<keyword evidence="6" id="KW-1185">Reference proteome</keyword>
<sequence>MLHLIPAPLHRAGLTLAHAVRIRWWQWRKPLLIGCRVLAFDEAERVLLIRHSYGSGRWMLPGGGVDRGEDPLAAALRELAEETGCALAAPILFGQVDEPLYGTINRVHLVTGTATGTVAGDGREVIAAEFFALDALPPDLSYLVDRYLADWVTAATAARRGQSAAA</sequence>
<comment type="similarity">
    <text evidence="3">Belongs to the Nudix hydrolase family.</text>
</comment>
<comment type="caution">
    <text evidence="5">The sequence shown here is derived from an EMBL/GenBank/DDBJ whole genome shotgun (WGS) entry which is preliminary data.</text>
</comment>